<dbReference type="Pfam" id="PF05837">
    <property type="entry name" value="CENP-H"/>
    <property type="match status" value="1"/>
</dbReference>
<dbReference type="GO" id="GO:0007059">
    <property type="term" value="P:chromosome segregation"/>
    <property type="evidence" value="ECO:0007669"/>
    <property type="project" value="TreeGrafter"/>
</dbReference>
<dbReference type="GO" id="GO:0000776">
    <property type="term" value="C:kinetochore"/>
    <property type="evidence" value="ECO:0007669"/>
    <property type="project" value="UniProtKB-KW"/>
</dbReference>
<organism evidence="11 12">
    <name type="scientific">Zosterops borbonicus</name>
    <dbReference type="NCBI Taxonomy" id="364589"/>
    <lineage>
        <taxon>Eukaryota</taxon>
        <taxon>Metazoa</taxon>
        <taxon>Chordata</taxon>
        <taxon>Craniata</taxon>
        <taxon>Vertebrata</taxon>
        <taxon>Euteleostomi</taxon>
        <taxon>Archelosauria</taxon>
        <taxon>Archosauria</taxon>
        <taxon>Dinosauria</taxon>
        <taxon>Saurischia</taxon>
        <taxon>Theropoda</taxon>
        <taxon>Coelurosauria</taxon>
        <taxon>Aves</taxon>
        <taxon>Neognathae</taxon>
        <taxon>Neoaves</taxon>
        <taxon>Telluraves</taxon>
        <taxon>Australaves</taxon>
        <taxon>Passeriformes</taxon>
        <taxon>Sylvioidea</taxon>
        <taxon>Zosteropidae</taxon>
        <taxon>Zosterops</taxon>
    </lineage>
</organism>
<dbReference type="GO" id="GO:0043515">
    <property type="term" value="F:kinetochore binding"/>
    <property type="evidence" value="ECO:0007669"/>
    <property type="project" value="TreeGrafter"/>
</dbReference>
<dbReference type="Proteomes" id="UP000796761">
    <property type="component" value="Unassembled WGS sequence"/>
</dbReference>
<evidence type="ECO:0000256" key="6">
    <source>
        <dbReference type="ARBA" id="ARBA00023328"/>
    </source>
</evidence>
<evidence type="ECO:0000256" key="8">
    <source>
        <dbReference type="SAM" id="Coils"/>
    </source>
</evidence>
<name>A0A8K1LPX7_9PASS</name>
<evidence type="ECO:0000256" key="5">
    <source>
        <dbReference type="ARBA" id="ARBA00023242"/>
    </source>
</evidence>
<comment type="caution">
    <text evidence="11">The sequence shown here is derived from an EMBL/GenBank/DDBJ whole genome shotgun (WGS) entry which is preliminary data.</text>
</comment>
<evidence type="ECO:0000256" key="3">
    <source>
        <dbReference type="ARBA" id="ARBA00022454"/>
    </source>
</evidence>
<comment type="similarity">
    <text evidence="7">Belongs to the CENP-H/MCM16 family.</text>
</comment>
<protein>
    <recommendedName>
        <fullName evidence="10">Centromere protein H C-terminal domain-containing protein</fullName>
    </recommendedName>
</protein>
<feature type="region of interest" description="Disordered" evidence="9">
    <location>
        <begin position="46"/>
        <end position="65"/>
    </location>
</feature>
<dbReference type="GO" id="GO:0051382">
    <property type="term" value="P:kinetochore assembly"/>
    <property type="evidence" value="ECO:0007669"/>
    <property type="project" value="InterPro"/>
</dbReference>
<dbReference type="AlphaFoldDB" id="A0A8K1LPX7"/>
<keyword evidence="5" id="KW-0539">Nucleus</keyword>
<keyword evidence="3" id="KW-0158">Chromosome</keyword>
<evidence type="ECO:0000313" key="12">
    <source>
        <dbReference type="Proteomes" id="UP000796761"/>
    </source>
</evidence>
<evidence type="ECO:0000259" key="10">
    <source>
        <dbReference type="Pfam" id="PF05837"/>
    </source>
</evidence>
<dbReference type="InterPro" id="IPR040034">
    <property type="entry name" value="CENP-H"/>
</dbReference>
<gene>
    <name evidence="11" type="ORF">HGM15179_004750</name>
</gene>
<sequence>MAALALEPLAPLAPIPPPISALISPPISASISPPLLPPLLPQIPPQIPAQIPAPTPPPTPAPTPAPTRVCLQSSIDDGDGNVCALLRLRDRLKEQLAEVKEAVLVNQENFVDQLKINAIEENLIQSATKDLQKSIEEAKVSHQNKNLALKRVQIMEAMRNKLEQDDEDSRLILETMKQIELLSRTIMEYQQQLHQNEERMIDIKRKRLCLKVDEGQKVRQIQTTMKTQEEKQASVNVTETEKNNKLEQERQMTTIIQNVFQNLIIGSQVNWAEDPALKAIVLQLENNVYLH</sequence>
<comment type="subcellular location">
    <subcellularLocation>
        <location evidence="2">Chromosome</location>
        <location evidence="2">Centromere</location>
        <location evidence="2">Kinetochore</location>
    </subcellularLocation>
    <subcellularLocation>
        <location evidence="1">Nucleus</location>
    </subcellularLocation>
</comment>
<evidence type="ECO:0000256" key="9">
    <source>
        <dbReference type="SAM" id="MobiDB-lite"/>
    </source>
</evidence>
<evidence type="ECO:0000313" key="11">
    <source>
        <dbReference type="EMBL" id="TRZ22355.1"/>
    </source>
</evidence>
<evidence type="ECO:0000256" key="7">
    <source>
        <dbReference type="ARBA" id="ARBA00025735"/>
    </source>
</evidence>
<reference evidence="11" key="1">
    <citation type="submission" date="2019-04" db="EMBL/GenBank/DDBJ databases">
        <title>Genome assembly of Zosterops borbonicus 15179.</title>
        <authorList>
            <person name="Leroy T."/>
            <person name="Anselmetti Y."/>
            <person name="Tilak M.-K."/>
            <person name="Nabholz B."/>
        </authorList>
    </citation>
    <scope>NUCLEOTIDE SEQUENCE</scope>
    <source>
        <strain evidence="11">HGM_15179</strain>
        <tissue evidence="11">Muscle</tissue>
    </source>
</reference>
<feature type="coiled-coil region" evidence="8">
    <location>
        <begin position="145"/>
        <end position="206"/>
    </location>
</feature>
<evidence type="ECO:0000256" key="2">
    <source>
        <dbReference type="ARBA" id="ARBA00004629"/>
    </source>
</evidence>
<feature type="domain" description="Centromere protein H C-terminal" evidence="10">
    <location>
        <begin position="85"/>
        <end position="285"/>
    </location>
</feature>
<dbReference type="PANTHER" id="PTHR48122:SF1">
    <property type="entry name" value="CENTROMERE PROTEIN H"/>
    <property type="match status" value="1"/>
</dbReference>
<proteinExistence type="inferred from homology"/>
<dbReference type="PANTHER" id="PTHR48122">
    <property type="entry name" value="CENTROMERE PROTEIN H"/>
    <property type="match status" value="1"/>
</dbReference>
<dbReference type="GO" id="GO:0007052">
    <property type="term" value="P:mitotic spindle organization"/>
    <property type="evidence" value="ECO:0007669"/>
    <property type="project" value="TreeGrafter"/>
</dbReference>
<keyword evidence="6" id="KW-0137">Centromere</keyword>
<evidence type="ECO:0000256" key="1">
    <source>
        <dbReference type="ARBA" id="ARBA00004123"/>
    </source>
</evidence>
<accession>A0A8K1LPX7</accession>
<keyword evidence="4" id="KW-0995">Kinetochore</keyword>
<dbReference type="EMBL" id="SWJQ01000100">
    <property type="protein sequence ID" value="TRZ22355.1"/>
    <property type="molecule type" value="Genomic_DNA"/>
</dbReference>
<keyword evidence="12" id="KW-1185">Reference proteome</keyword>
<dbReference type="GO" id="GO:0005634">
    <property type="term" value="C:nucleus"/>
    <property type="evidence" value="ECO:0007669"/>
    <property type="project" value="UniProtKB-SubCell"/>
</dbReference>
<dbReference type="InterPro" id="IPR008426">
    <property type="entry name" value="CENP-H_C"/>
</dbReference>
<evidence type="ECO:0000256" key="4">
    <source>
        <dbReference type="ARBA" id="ARBA00022838"/>
    </source>
</evidence>
<keyword evidence="8" id="KW-0175">Coiled coil</keyword>
<dbReference type="OrthoDB" id="2274804at2759"/>